<dbReference type="AlphaFoldDB" id="A0A381RCC9"/>
<evidence type="ECO:0000313" key="3">
    <source>
        <dbReference type="EMBL" id="SUZ89436.1"/>
    </source>
</evidence>
<gene>
    <name evidence="3" type="ORF">METZ01_LOCUS42290</name>
</gene>
<protein>
    <recommendedName>
        <fullName evidence="2">NADH:ubiquinone oxidoreductase 30kDa subunit domain-containing protein</fullName>
    </recommendedName>
</protein>
<reference evidence="3" key="1">
    <citation type="submission" date="2018-05" db="EMBL/GenBank/DDBJ databases">
        <authorList>
            <person name="Lanie J.A."/>
            <person name="Ng W.-L."/>
            <person name="Kazmierczak K.M."/>
            <person name="Andrzejewski T.M."/>
            <person name="Davidsen T.M."/>
            <person name="Wayne K.J."/>
            <person name="Tettelin H."/>
            <person name="Glass J.I."/>
            <person name="Rusch D."/>
            <person name="Podicherti R."/>
            <person name="Tsui H.-C.T."/>
            <person name="Winkler M.E."/>
        </authorList>
    </citation>
    <scope>NUCLEOTIDE SEQUENCE</scope>
</reference>
<dbReference type="SUPFAM" id="SSF143243">
    <property type="entry name" value="Nqo5-like"/>
    <property type="match status" value="1"/>
</dbReference>
<dbReference type="InterPro" id="IPR001268">
    <property type="entry name" value="NADH_UbQ_OxRdtase_30kDa_su"/>
</dbReference>
<dbReference type="EMBL" id="UINC01001816">
    <property type="protein sequence ID" value="SUZ89436.1"/>
    <property type="molecule type" value="Genomic_DNA"/>
</dbReference>
<evidence type="ECO:0000259" key="2">
    <source>
        <dbReference type="Pfam" id="PF00329"/>
    </source>
</evidence>
<comment type="similarity">
    <text evidence="1">Belongs to the complex I 30 kDa subunit family.</text>
</comment>
<sequence length="233" mass="26352">MDEEQSSEEASAPDEKRENLLAELSENLGEMLIDSYLRPHEDLWLRVRIENWQDAVKIAKAAGFTYFGFLSAIDWDIAPDGRYENTEFDGGLVEEDDDPVELDTSTGYAGGDSRFQLLAQLNSLDRQMGLILKADLEDNLVVDTIRDVFPGADWHEREAHEMFGIVFQGHPTLHPLYLPTEFEGHPLRKDFPLLARQVKPWPGVVDIEEIPEHLEAQLEAEVMAAFEAEGGEV</sequence>
<dbReference type="PANTHER" id="PTHR10884">
    <property type="entry name" value="NADH DEHYDROGENASE UBIQUINONE IRON-SULFUR PROTEIN 3"/>
    <property type="match status" value="1"/>
</dbReference>
<dbReference type="Gene3D" id="3.30.460.80">
    <property type="entry name" value="NADH:ubiquinone oxidoreductase, 30kDa subunit"/>
    <property type="match status" value="1"/>
</dbReference>
<dbReference type="PANTHER" id="PTHR10884:SF14">
    <property type="entry name" value="NADH DEHYDROGENASE [UBIQUINONE] IRON-SULFUR PROTEIN 3, MITOCHONDRIAL"/>
    <property type="match status" value="1"/>
</dbReference>
<organism evidence="3">
    <name type="scientific">marine metagenome</name>
    <dbReference type="NCBI Taxonomy" id="408172"/>
    <lineage>
        <taxon>unclassified sequences</taxon>
        <taxon>metagenomes</taxon>
        <taxon>ecological metagenomes</taxon>
    </lineage>
</organism>
<dbReference type="Pfam" id="PF00329">
    <property type="entry name" value="Complex1_30kDa"/>
    <property type="match status" value="1"/>
</dbReference>
<name>A0A381RCC9_9ZZZZ</name>
<accession>A0A381RCC9</accession>
<feature type="domain" description="NADH:ubiquinone oxidoreductase 30kDa subunit" evidence="2">
    <location>
        <begin position="46"/>
        <end position="195"/>
    </location>
</feature>
<proteinExistence type="inferred from homology"/>
<dbReference type="GO" id="GO:0008137">
    <property type="term" value="F:NADH dehydrogenase (ubiquinone) activity"/>
    <property type="evidence" value="ECO:0007669"/>
    <property type="project" value="InterPro"/>
</dbReference>
<dbReference type="InterPro" id="IPR037232">
    <property type="entry name" value="NADH_quin_OxRdtase_su_C/D-like"/>
</dbReference>
<evidence type="ECO:0000256" key="1">
    <source>
        <dbReference type="ARBA" id="ARBA00007569"/>
    </source>
</evidence>